<dbReference type="PANTHER" id="PTHR33269">
    <property type="entry name" value="NADH-UBIQUINONE OXIDOREDUCTASE CHAIN 6"/>
    <property type="match status" value="1"/>
</dbReference>
<dbReference type="EC" id="7.1.1.-" evidence="13"/>
<feature type="transmembrane region" description="Helical" evidence="13">
    <location>
        <begin position="29"/>
        <end position="51"/>
    </location>
</feature>
<protein>
    <recommendedName>
        <fullName evidence="3 13">NADH-quinone oxidoreductase subunit J</fullName>
        <ecNumber evidence="13">7.1.1.-</ecNumber>
    </recommendedName>
</protein>
<reference evidence="15 16" key="1">
    <citation type="submission" date="2019-07" db="EMBL/GenBank/DDBJ databases">
        <title>Genomic Encyclopedia of Archaeal and Bacterial Type Strains, Phase II (KMG-II): from individual species to whole genera.</title>
        <authorList>
            <person name="Goeker M."/>
        </authorList>
    </citation>
    <scope>NUCLEOTIDE SEQUENCE [LARGE SCALE GENOMIC DNA]</scope>
    <source>
        <strain evidence="15 16">ATCC BAA-1139</strain>
    </source>
</reference>
<dbReference type="Gene3D" id="1.20.120.1200">
    <property type="entry name" value="NADH-ubiquinone/plastoquinone oxidoreductase chain 6, subunit NuoJ"/>
    <property type="match status" value="1"/>
</dbReference>
<comment type="subunit">
    <text evidence="11">Composed of 13 different subunits. Subunits NuoA, H, J, K, L, M, N constitute the membrane sector of the complex.</text>
</comment>
<keyword evidence="5 13" id="KW-0812">Transmembrane</keyword>
<dbReference type="AlphaFoldDB" id="A0A562VLP5"/>
<sequence length="189" mass="20480">MEQILFYILAVVTVVGTILAITEKHPVHAIVYLVTSFFALAVIFYLLAAPVVAVFEVIIYAGAIMVLFLFVIMMLDLGHPEKAWRPHLREWWPALLLGGIILGAIVTLAAGARTSSGAAPPVSVREFSRVLFQKYGVAVEVISMQLLFAVVGTLYLGKRRKANPSQPPLVRGGDKPFLPPDKGGSRGGI</sequence>
<evidence type="ECO:0000256" key="4">
    <source>
        <dbReference type="ARBA" id="ARBA00022475"/>
    </source>
</evidence>
<feature type="transmembrane region" description="Helical" evidence="13">
    <location>
        <begin position="6"/>
        <end position="22"/>
    </location>
</feature>
<dbReference type="Proteomes" id="UP000319449">
    <property type="component" value="Unassembled WGS sequence"/>
</dbReference>
<evidence type="ECO:0000256" key="7">
    <source>
        <dbReference type="ARBA" id="ARBA00022967"/>
    </source>
</evidence>
<evidence type="ECO:0000313" key="16">
    <source>
        <dbReference type="Proteomes" id="UP000319449"/>
    </source>
</evidence>
<evidence type="ECO:0000256" key="5">
    <source>
        <dbReference type="ARBA" id="ARBA00022692"/>
    </source>
</evidence>
<feature type="region of interest" description="Disordered" evidence="14">
    <location>
        <begin position="163"/>
        <end position="189"/>
    </location>
</feature>
<dbReference type="GO" id="GO:0005886">
    <property type="term" value="C:plasma membrane"/>
    <property type="evidence" value="ECO:0007669"/>
    <property type="project" value="UniProtKB-SubCell"/>
</dbReference>
<evidence type="ECO:0000256" key="3">
    <source>
        <dbReference type="ARBA" id="ARBA00019907"/>
    </source>
</evidence>
<keyword evidence="7" id="KW-1278">Translocase</keyword>
<keyword evidence="4 13" id="KW-1003">Cell membrane</keyword>
<dbReference type="FunFam" id="1.20.120.1200:FF:000001">
    <property type="entry name" value="NADH-quinone oxidoreductase subunit J"/>
    <property type="match status" value="1"/>
</dbReference>
<evidence type="ECO:0000256" key="11">
    <source>
        <dbReference type="ARBA" id="ARBA00025811"/>
    </source>
</evidence>
<dbReference type="PANTHER" id="PTHR33269:SF17">
    <property type="entry name" value="NADH-UBIQUINONE OXIDOREDUCTASE CHAIN 6"/>
    <property type="match status" value="1"/>
</dbReference>
<name>A0A562VLP5_9BACT</name>
<keyword evidence="9 13" id="KW-0520">NAD</keyword>
<evidence type="ECO:0000256" key="10">
    <source>
        <dbReference type="ARBA" id="ARBA00023136"/>
    </source>
</evidence>
<feature type="transmembrane region" description="Helical" evidence="13">
    <location>
        <begin position="57"/>
        <end position="79"/>
    </location>
</feature>
<feature type="transmembrane region" description="Helical" evidence="13">
    <location>
        <begin position="132"/>
        <end position="156"/>
    </location>
</feature>
<evidence type="ECO:0000256" key="14">
    <source>
        <dbReference type="SAM" id="MobiDB-lite"/>
    </source>
</evidence>
<dbReference type="InterPro" id="IPR001457">
    <property type="entry name" value="NADH_UbQ/plastoQ_OxRdtase_su6"/>
</dbReference>
<accession>A0A562VLP5</accession>
<evidence type="ECO:0000256" key="12">
    <source>
        <dbReference type="ARBA" id="ARBA00047712"/>
    </source>
</evidence>
<evidence type="ECO:0000256" key="2">
    <source>
        <dbReference type="ARBA" id="ARBA00005698"/>
    </source>
</evidence>
<evidence type="ECO:0000313" key="15">
    <source>
        <dbReference type="EMBL" id="TWJ18886.1"/>
    </source>
</evidence>
<dbReference type="GO" id="GO:0048038">
    <property type="term" value="F:quinone binding"/>
    <property type="evidence" value="ECO:0007669"/>
    <property type="project" value="UniProtKB-UniRule"/>
</dbReference>
<comment type="function">
    <text evidence="13">NDH-1 shuttles electrons from NADH, via FMN and iron-sulfur (Fe-S) centers, to quinones in the respiratory chain. Couples the redox reaction to proton translocation (for every two electrons transferred, four hydrogen ions are translocated across the cytoplasmic membrane), and thus conserves the redox energy in a proton gradient.</text>
</comment>
<evidence type="ECO:0000256" key="1">
    <source>
        <dbReference type="ARBA" id="ARBA00004651"/>
    </source>
</evidence>
<organism evidence="15 16">
    <name type="scientific">Geobacter argillaceus</name>
    <dbReference type="NCBI Taxonomy" id="345631"/>
    <lineage>
        <taxon>Bacteria</taxon>
        <taxon>Pseudomonadati</taxon>
        <taxon>Thermodesulfobacteriota</taxon>
        <taxon>Desulfuromonadia</taxon>
        <taxon>Geobacterales</taxon>
        <taxon>Geobacteraceae</taxon>
        <taxon>Geobacter</taxon>
    </lineage>
</organism>
<evidence type="ECO:0000256" key="8">
    <source>
        <dbReference type="ARBA" id="ARBA00022989"/>
    </source>
</evidence>
<comment type="caution">
    <text evidence="15">The sequence shown here is derived from an EMBL/GenBank/DDBJ whole genome shotgun (WGS) entry which is preliminary data.</text>
</comment>
<evidence type="ECO:0000256" key="9">
    <source>
        <dbReference type="ARBA" id="ARBA00023027"/>
    </source>
</evidence>
<feature type="transmembrane region" description="Helical" evidence="13">
    <location>
        <begin position="91"/>
        <end position="112"/>
    </location>
</feature>
<keyword evidence="8 13" id="KW-1133">Transmembrane helix</keyword>
<evidence type="ECO:0000256" key="6">
    <source>
        <dbReference type="ARBA" id="ARBA00022719"/>
    </source>
</evidence>
<comment type="subcellular location">
    <subcellularLocation>
        <location evidence="1 13">Cell membrane</location>
        <topology evidence="1 13">Multi-pass membrane protein</topology>
    </subcellularLocation>
</comment>
<proteinExistence type="inferred from homology"/>
<comment type="catalytic activity">
    <reaction evidence="12 13">
        <text>a quinone + NADH + 5 H(+)(in) = a quinol + NAD(+) + 4 H(+)(out)</text>
        <dbReference type="Rhea" id="RHEA:57888"/>
        <dbReference type="ChEBI" id="CHEBI:15378"/>
        <dbReference type="ChEBI" id="CHEBI:24646"/>
        <dbReference type="ChEBI" id="CHEBI:57540"/>
        <dbReference type="ChEBI" id="CHEBI:57945"/>
        <dbReference type="ChEBI" id="CHEBI:132124"/>
    </reaction>
</comment>
<dbReference type="Pfam" id="PF00499">
    <property type="entry name" value="Oxidored_q3"/>
    <property type="match status" value="1"/>
</dbReference>
<comment type="similarity">
    <text evidence="2 13">Belongs to the complex I subunit 6 family.</text>
</comment>
<dbReference type="GO" id="GO:0008137">
    <property type="term" value="F:NADH dehydrogenase (ubiquinone) activity"/>
    <property type="evidence" value="ECO:0007669"/>
    <property type="project" value="UniProtKB-UniRule"/>
</dbReference>
<keyword evidence="16" id="KW-1185">Reference proteome</keyword>
<gene>
    <name evidence="15" type="ORF">JN12_02337</name>
</gene>
<dbReference type="InterPro" id="IPR042106">
    <property type="entry name" value="Nuo/plastoQ_OxRdtase_6_NuoJ"/>
</dbReference>
<keyword evidence="6 13" id="KW-0874">Quinone</keyword>
<dbReference type="OrthoDB" id="9790848at2"/>
<dbReference type="EMBL" id="VLLN01000013">
    <property type="protein sequence ID" value="TWJ18886.1"/>
    <property type="molecule type" value="Genomic_DNA"/>
</dbReference>
<keyword evidence="10 13" id="KW-0472">Membrane</keyword>
<evidence type="ECO:0000256" key="13">
    <source>
        <dbReference type="RuleBase" id="RU004429"/>
    </source>
</evidence>
<dbReference type="RefSeq" id="WP_145022922.1">
    <property type="nucleotide sequence ID" value="NZ_VLLN01000013.1"/>
</dbReference>